<evidence type="ECO:0000256" key="3">
    <source>
        <dbReference type="ARBA" id="ARBA00022898"/>
    </source>
</evidence>
<dbReference type="EMBL" id="CP011005">
    <property type="protein sequence ID" value="AJT43125.1"/>
    <property type="molecule type" value="Genomic_DNA"/>
</dbReference>
<dbReference type="HOGENOM" id="CLU_049619_0_0_11"/>
<dbReference type="AlphaFoldDB" id="A0A0D4C421"/>
<evidence type="ECO:0000256" key="2">
    <source>
        <dbReference type="ARBA" id="ARBA00006966"/>
    </source>
</evidence>
<name>A0A0D4C421_9MICC</name>
<evidence type="ECO:0000313" key="6">
    <source>
        <dbReference type="Proteomes" id="UP000061839"/>
    </source>
</evidence>
<dbReference type="InterPro" id="IPR015422">
    <property type="entry name" value="PyrdxlP-dep_Trfase_small"/>
</dbReference>
<keyword evidence="6" id="KW-1185">Reference proteome</keyword>
<dbReference type="KEGG" id="ari:UM93_12900"/>
<dbReference type="Proteomes" id="UP000061839">
    <property type="component" value="Chromosome"/>
</dbReference>
<dbReference type="Gene3D" id="3.90.1150.10">
    <property type="entry name" value="Aspartate Aminotransferase, domain 1"/>
    <property type="match status" value="1"/>
</dbReference>
<dbReference type="InterPro" id="IPR015421">
    <property type="entry name" value="PyrdxlP-dep_Trfase_major"/>
</dbReference>
<proteinExistence type="inferred from homology"/>
<evidence type="ECO:0000256" key="1">
    <source>
        <dbReference type="ARBA" id="ARBA00001933"/>
    </source>
</evidence>
<dbReference type="PATRIC" id="fig|1618207.4.peg.2615"/>
<comment type="similarity">
    <text evidence="2">Belongs to the threonine aldolase family.</text>
</comment>
<feature type="domain" description="Aromatic amino acid beta-eliminating lyase/threonine aldolase" evidence="4">
    <location>
        <begin position="9"/>
        <end position="276"/>
    </location>
</feature>
<dbReference type="CDD" id="cd06502">
    <property type="entry name" value="TA_like"/>
    <property type="match status" value="1"/>
</dbReference>
<gene>
    <name evidence="5" type="ORF">UM93_12900</name>
</gene>
<dbReference type="InterPro" id="IPR015424">
    <property type="entry name" value="PyrdxlP-dep_Trfase"/>
</dbReference>
<comment type="cofactor">
    <cofactor evidence="1">
        <name>pyridoxal 5'-phosphate</name>
        <dbReference type="ChEBI" id="CHEBI:597326"/>
    </cofactor>
</comment>
<dbReference type="SUPFAM" id="SSF53383">
    <property type="entry name" value="PLP-dependent transferases"/>
    <property type="match status" value="1"/>
</dbReference>
<sequence>METAKTHSFASDNYSGAHPEVLEALVAANVRQQIAYGEDAYTTRLQERLSAEFGVAAEVYPVFNGTGANVVGLQTLVPRWGSVICAQTAHVNVDEGGAPEKMAGLKLLAIPTEDGKLTPELIDTEAYGWGDEHRAQPSAVTITQSSEVGTLYTAAEVRAIAEHVHSLGMSLHMDGSRVANAAAALNVPLREFTSDAGVDVLSFGGTKNGLVLGEAVVVLNPEASKGSKFIRKTSMQLASKMRFVSAQFLALLEDELWLRSAAHANAMASRMRTALDAAIANGQAEGLRFMHPTQVNSLFAQLPKAVTEQLRTKHRFYDWDEAAGVVRWVCSFDTQESDVDLFVEDLIAAFK</sequence>
<protein>
    <submittedName>
        <fullName evidence="5">Threonine aldolase</fullName>
    </submittedName>
</protein>
<dbReference type="PANTHER" id="PTHR48097">
    <property type="entry name" value="L-THREONINE ALDOLASE-RELATED"/>
    <property type="match status" value="1"/>
</dbReference>
<keyword evidence="3" id="KW-0663">Pyridoxal phosphate</keyword>
<evidence type="ECO:0000259" key="4">
    <source>
        <dbReference type="Pfam" id="PF01212"/>
    </source>
</evidence>
<reference evidence="5 6" key="1">
    <citation type="journal article" date="2015" name="Genome Announc.">
        <title>Complete Genome Sequencing of Protease-Producing Novel Arthrobacter sp. Strain IHBB 11108 Using PacBio Single-Molecule Real-Time Sequencing Technology.</title>
        <authorList>
            <person name="Kiran S."/>
            <person name="Swarnkar M.K."/>
            <person name="Pal M."/>
            <person name="Thakur R."/>
            <person name="Tewari R."/>
            <person name="Singh A.K."/>
            <person name="Gulati A."/>
        </authorList>
    </citation>
    <scope>NUCLEOTIDE SEQUENCE [LARGE SCALE GENOMIC DNA]</scope>
    <source>
        <strain evidence="5 6">IHBB 11108</strain>
    </source>
</reference>
<evidence type="ECO:0000313" key="5">
    <source>
        <dbReference type="EMBL" id="AJT43125.1"/>
    </source>
</evidence>
<dbReference type="InterPro" id="IPR001597">
    <property type="entry name" value="ArAA_b-elim_lyase/Thr_aldolase"/>
</dbReference>
<dbReference type="Gene3D" id="3.40.640.10">
    <property type="entry name" value="Type I PLP-dependent aspartate aminotransferase-like (Major domain)"/>
    <property type="match status" value="1"/>
</dbReference>
<dbReference type="PANTHER" id="PTHR48097:SF5">
    <property type="entry name" value="LOW SPECIFICITY L-THREONINE ALDOLASE"/>
    <property type="match status" value="1"/>
</dbReference>
<dbReference type="Pfam" id="PF01212">
    <property type="entry name" value="Beta_elim_lyase"/>
    <property type="match status" value="1"/>
</dbReference>
<dbReference type="GO" id="GO:0016829">
    <property type="term" value="F:lyase activity"/>
    <property type="evidence" value="ECO:0007669"/>
    <property type="project" value="InterPro"/>
</dbReference>
<accession>A0A0D4C421</accession>
<dbReference type="GO" id="GO:0006520">
    <property type="term" value="P:amino acid metabolic process"/>
    <property type="evidence" value="ECO:0007669"/>
    <property type="project" value="InterPro"/>
</dbReference>
<dbReference type="STRING" id="1618207.UM93_12900"/>
<organism evidence="5 6">
    <name type="scientific">Psychromicrobium lacuslunae</name>
    <dbReference type="NCBI Taxonomy" id="1618207"/>
    <lineage>
        <taxon>Bacteria</taxon>
        <taxon>Bacillati</taxon>
        <taxon>Actinomycetota</taxon>
        <taxon>Actinomycetes</taxon>
        <taxon>Micrococcales</taxon>
        <taxon>Micrococcaceae</taxon>
        <taxon>Psychromicrobium</taxon>
    </lineage>
</organism>